<accession>A0ABS1NKU6</accession>
<dbReference type="Gene3D" id="3.30.559.10">
    <property type="entry name" value="Chloramphenicol acetyltransferase-like domain"/>
    <property type="match status" value="2"/>
</dbReference>
<dbReference type="Pfam" id="PF08242">
    <property type="entry name" value="Methyltransf_12"/>
    <property type="match status" value="1"/>
</dbReference>
<dbReference type="SUPFAM" id="SSF52777">
    <property type="entry name" value="CoA-dependent acyltransferases"/>
    <property type="match status" value="4"/>
</dbReference>
<dbReference type="PROSITE" id="PS00455">
    <property type="entry name" value="AMP_BINDING"/>
    <property type="match status" value="1"/>
</dbReference>
<dbReference type="InterPro" id="IPR013217">
    <property type="entry name" value="Methyltransf_12"/>
</dbReference>
<dbReference type="SUPFAM" id="SSF56801">
    <property type="entry name" value="Acetyl-CoA synthetase-like"/>
    <property type="match status" value="1"/>
</dbReference>
<dbReference type="NCBIfam" id="TIGR01733">
    <property type="entry name" value="AA-adenyl-dom"/>
    <property type="match status" value="1"/>
</dbReference>
<dbReference type="Pfam" id="PF13193">
    <property type="entry name" value="AMP-binding_C"/>
    <property type="match status" value="1"/>
</dbReference>
<keyword evidence="4" id="KW-0677">Repeat</keyword>
<keyword evidence="8" id="KW-1185">Reference proteome</keyword>
<dbReference type="InterPro" id="IPR029063">
    <property type="entry name" value="SAM-dependent_MTases_sf"/>
</dbReference>
<dbReference type="InterPro" id="IPR009081">
    <property type="entry name" value="PP-bd_ACP"/>
</dbReference>
<dbReference type="Gene3D" id="3.30.559.30">
    <property type="entry name" value="Nonribosomal peptide synthetase, condensation domain"/>
    <property type="match status" value="2"/>
</dbReference>
<keyword evidence="2" id="KW-0596">Phosphopantetheine</keyword>
<dbReference type="Pfam" id="PF00501">
    <property type="entry name" value="AMP-binding"/>
    <property type="match status" value="1"/>
</dbReference>
<dbReference type="Gene3D" id="3.30.300.30">
    <property type="match status" value="2"/>
</dbReference>
<proteinExistence type="predicted"/>
<dbReference type="CDD" id="cd19531">
    <property type="entry name" value="LCL_NRPS-like"/>
    <property type="match status" value="1"/>
</dbReference>
<dbReference type="SMART" id="SM00823">
    <property type="entry name" value="PKS_PP"/>
    <property type="match status" value="1"/>
</dbReference>
<dbReference type="CDD" id="cd17643">
    <property type="entry name" value="A_NRPS_Cytc1-like"/>
    <property type="match status" value="1"/>
</dbReference>
<comment type="cofactor">
    <cofactor evidence="1">
        <name>pantetheine 4'-phosphate</name>
        <dbReference type="ChEBI" id="CHEBI:47942"/>
    </cofactor>
</comment>
<evidence type="ECO:0000313" key="7">
    <source>
        <dbReference type="EMBL" id="MBL1100575.1"/>
    </source>
</evidence>
<dbReference type="Gene3D" id="3.40.50.150">
    <property type="entry name" value="Vaccinia Virus protein VP39"/>
    <property type="match status" value="1"/>
</dbReference>
<evidence type="ECO:0000256" key="4">
    <source>
        <dbReference type="ARBA" id="ARBA00022737"/>
    </source>
</evidence>
<dbReference type="CDD" id="cd02440">
    <property type="entry name" value="AdoMet_MTases"/>
    <property type="match status" value="1"/>
</dbReference>
<dbReference type="InterPro" id="IPR001242">
    <property type="entry name" value="Condensation_dom"/>
</dbReference>
<organism evidence="7 8">
    <name type="scientific">Streptomyces coffeae</name>
    <dbReference type="NCBI Taxonomy" id="621382"/>
    <lineage>
        <taxon>Bacteria</taxon>
        <taxon>Bacillati</taxon>
        <taxon>Actinomycetota</taxon>
        <taxon>Actinomycetes</taxon>
        <taxon>Kitasatosporales</taxon>
        <taxon>Streptomycetaceae</taxon>
        <taxon>Streptomyces</taxon>
    </lineage>
</organism>
<dbReference type="InterPro" id="IPR025110">
    <property type="entry name" value="AMP-bd_C"/>
</dbReference>
<dbReference type="InterPro" id="IPR023213">
    <property type="entry name" value="CAT-like_dom_sf"/>
</dbReference>
<dbReference type="Pfam" id="PF00550">
    <property type="entry name" value="PP-binding"/>
    <property type="match status" value="1"/>
</dbReference>
<gene>
    <name evidence="7" type="ORF">JK363_28675</name>
</gene>
<dbReference type="Pfam" id="PF00668">
    <property type="entry name" value="Condensation"/>
    <property type="match status" value="2"/>
</dbReference>
<dbReference type="RefSeq" id="WP_201879218.1">
    <property type="nucleotide sequence ID" value="NZ_JAERRF010000020.1"/>
</dbReference>
<dbReference type="InterPro" id="IPR036736">
    <property type="entry name" value="ACP-like_sf"/>
</dbReference>
<evidence type="ECO:0000256" key="5">
    <source>
        <dbReference type="SAM" id="MobiDB-lite"/>
    </source>
</evidence>
<dbReference type="InterPro" id="IPR010071">
    <property type="entry name" value="AA_adenyl_dom"/>
</dbReference>
<evidence type="ECO:0000256" key="2">
    <source>
        <dbReference type="ARBA" id="ARBA00022450"/>
    </source>
</evidence>
<dbReference type="EMBL" id="JAERRF010000020">
    <property type="protein sequence ID" value="MBL1100575.1"/>
    <property type="molecule type" value="Genomic_DNA"/>
</dbReference>
<protein>
    <submittedName>
        <fullName evidence="7">Amino acid adenylation domain-containing protein</fullName>
    </submittedName>
</protein>
<dbReference type="InterPro" id="IPR000873">
    <property type="entry name" value="AMP-dep_synth/lig_dom"/>
</dbReference>
<dbReference type="InterPro" id="IPR006162">
    <property type="entry name" value="Ppantetheine_attach_site"/>
</dbReference>
<dbReference type="SUPFAM" id="SSF47336">
    <property type="entry name" value="ACP-like"/>
    <property type="match status" value="1"/>
</dbReference>
<dbReference type="Gene3D" id="3.40.50.12780">
    <property type="entry name" value="N-terminal domain of ligase-like"/>
    <property type="match status" value="1"/>
</dbReference>
<reference evidence="7 8" key="1">
    <citation type="submission" date="2021-01" db="EMBL/GenBank/DDBJ databases">
        <title>WGS of actinomycetes isolated from Thailand.</title>
        <authorList>
            <person name="Thawai C."/>
        </authorList>
    </citation>
    <scope>NUCLEOTIDE SEQUENCE [LARGE SCALE GENOMIC DNA]</scope>
    <source>
        <strain evidence="7 8">CA1R205</strain>
    </source>
</reference>
<dbReference type="PANTHER" id="PTHR45527:SF14">
    <property type="entry name" value="PLIPASTATIN SYNTHASE SUBUNIT B"/>
    <property type="match status" value="1"/>
</dbReference>
<feature type="domain" description="Carrier" evidence="6">
    <location>
        <begin position="1421"/>
        <end position="1495"/>
    </location>
</feature>
<dbReference type="PANTHER" id="PTHR45527">
    <property type="entry name" value="NONRIBOSOMAL PEPTIDE SYNTHETASE"/>
    <property type="match status" value="1"/>
</dbReference>
<dbReference type="InterPro" id="IPR020845">
    <property type="entry name" value="AMP-binding_CS"/>
</dbReference>
<dbReference type="InterPro" id="IPR020806">
    <property type="entry name" value="PKS_PP-bd"/>
</dbReference>
<feature type="region of interest" description="Disordered" evidence="5">
    <location>
        <begin position="1497"/>
        <end position="1527"/>
    </location>
</feature>
<evidence type="ECO:0000256" key="3">
    <source>
        <dbReference type="ARBA" id="ARBA00022553"/>
    </source>
</evidence>
<dbReference type="SUPFAM" id="SSF53335">
    <property type="entry name" value="S-adenosyl-L-methionine-dependent methyltransferases"/>
    <property type="match status" value="1"/>
</dbReference>
<sequence length="1998" mass="220445">MTLDQTPPTRRADLSPAKRALLAKLTSTTARPAGAIPRRPADPRPPLSFAQRRLWFIDQMVPGTPAYNVPVSLRLRGPLRLDVVERAVAEMVRRHETLRTTFPSVDGEPWQEIDPHATVTPVLVDLTDARDEDRGAREARLNRLMSEESRRSFDLATGPLVRFTVYRLEPELHVLLLNAHHIAVDGWSLGLFWRELLALYGAFADGRPSPLPELPIQYADFAIWQRGHLTGQRLESQLEYWRKQLDGATDSLQLPYDHPRPPVQNFEGRSLDKRVLPAELRDRLAALGAARQANLFAVLLGALKVLLFRYTGQEDIVVGSPVTNRTRLDIEGLVGFFVNSLVYRTDLSGDPDFGTVLDRVQEVVRGAQQHQELPFEVLVDDLEPERSLSQNPLFQVCFSYLPGTELPQAEGLVTESVDSIRNDTAKFDLWVSVVDLDGELLLEVEYDSDVFDAATVQRMIDGYQVLLEAVTADPRTDISRLPVVPDAELRSLDAEWALPSPAAPRVTLPELFEAQARVAPDAVAVTFDGTDLTYGALDARADRLARRLRRLGAAPGTLVGLCTERSADLITGILAVLKTGAAYVPLDPGYPAERLSHLLQDSAAPLVLTQSHVADRLPEHSARLVLMDDDSDDSYHGENASPVTRPGPDDPAYVIYTSGSTGAPKGVLVSHANVVRLFTSTAGWFRFGPRDTWTLFHSFAFDFSVWEIWGALLHGGRLVVVPHWVTRSPQSFYELLRDERVTVLNQTPLVFRHLVAAEEELGADPARLALRLVVFGGEALDVASLRPWFDRHGDSEPQVVNMYGITETTVHVTYRPITRADLYRRFWGSPIGRPIPDLRTRVLDADGRPVPVGVHGELYVGGAGVTLGYLRRPELTAERFVEDPAGGPGERLYRTGDLVRRRPDGELEYVGRADGQVKIRGHRIELGEIEAHLGRHPEVREAVVVATADAAGDKRLVAYVVPRTESGQAALREGTVRGAEWEQVFDRSYGTGEIAEDDFNILGWDSSYTREPLPAEDMREWTETTVHRILDLAPRRVLEIGCGTGLLLSRIAPHCETYVGTDISATALDHVGERLVSRRPELAHVRLHKATADDLSAVGDEQFDLVVVNSVVQYFPGPGYLREVVEGVLPRIADGGALFLGDLRSLSLLEAFHTDVELAQCDLAPDAEVLRARVRRRVLQDHELAVDPDFFRVLRRDEPRIGHVEVQLRRGARRNEMTAYRYDAILHVDREAALMTARDTDWARDALTLAGVERTLTTERPECLVVHGIPNSRIASADTLLASGPACVDPEEWWLLAERAGYAVAVEWLPGRTDGSYAAVLTRPDAIGAGQATPGLTHPMTAGRAEDHATDPAFNRAAQALGPRLRAHLKDVLPDYMLPAGFVPLPRFPVNAHGKLERGELPPPLFDAATAAADDGGEVVGPRTGTERTLADVWTEVLGVTGFGVETNFFELGGDSIQSIHVVAKAKARGLEITPQMIFQYGTVAELAAALEGSVAEAVEDEQPRDPRPESAAWPASRPEEPASDPGIEAVYPLAPFQSWALRTLLTKPRPGLFQVHRLAVMPGGMLTSHEDLREALALQARAYPVMRTSFIWEGVPEPVQVVHREPTVELDFADWRGLSADEQDERLERILSADRERGIDPEVPGGMRYVVAHLDGDAFLLLISISYLCVDGWSYDILGNQLIENLAVIARGERPKLAPRMPYERFIEHLGQRDTTAAERYWRGVLGDLKEPTLLSEGLPGNTVGAADGFARQWISLPPDLSAALRRFARENRLTLNVLFQAAWAAVSAAFAGHTLSTGEIDASHGVLLAGRSSGPDEVSGMVGPTLNILPLRSRVRPEESRTEFLSRTMRELIALSGHEQTPLHHTLSAAELPDGVLPCESYLVYQNVGLENSERYGPAYYISRMGFPLRVDVFPTTTVTLHLSYYRDLFTDEAVTRLLGGFRAVLEALAAPGEVIMAKVLAAARAERTAPEDVQVFYEGGFRVEEIRALSLGEGH</sequence>
<keyword evidence="3" id="KW-0597">Phosphoprotein</keyword>
<evidence type="ECO:0000259" key="6">
    <source>
        <dbReference type="PROSITE" id="PS50075"/>
    </source>
</evidence>
<dbReference type="InterPro" id="IPR042099">
    <property type="entry name" value="ANL_N_sf"/>
</dbReference>
<name>A0ABS1NKU6_9ACTN</name>
<dbReference type="PROSITE" id="PS00012">
    <property type="entry name" value="PHOSPHOPANTETHEINE"/>
    <property type="match status" value="1"/>
</dbReference>
<dbReference type="InterPro" id="IPR045851">
    <property type="entry name" value="AMP-bd_C_sf"/>
</dbReference>
<evidence type="ECO:0000256" key="1">
    <source>
        <dbReference type="ARBA" id="ARBA00001957"/>
    </source>
</evidence>
<comment type="caution">
    <text evidence="7">The sequence shown here is derived from an EMBL/GenBank/DDBJ whole genome shotgun (WGS) entry which is preliminary data.</text>
</comment>
<dbReference type="Proteomes" id="UP000634229">
    <property type="component" value="Unassembled WGS sequence"/>
</dbReference>
<feature type="region of interest" description="Disordered" evidence="5">
    <location>
        <begin position="26"/>
        <end position="45"/>
    </location>
</feature>
<dbReference type="Gene3D" id="1.10.1200.10">
    <property type="entry name" value="ACP-like"/>
    <property type="match status" value="1"/>
</dbReference>
<dbReference type="PROSITE" id="PS50075">
    <property type="entry name" value="CARRIER"/>
    <property type="match status" value="1"/>
</dbReference>
<evidence type="ECO:0000313" key="8">
    <source>
        <dbReference type="Proteomes" id="UP000634229"/>
    </source>
</evidence>